<gene>
    <name evidence="2" type="ORF">RDWZM_007278</name>
</gene>
<evidence type="ECO:0000313" key="3">
    <source>
        <dbReference type="Proteomes" id="UP001142055"/>
    </source>
</evidence>
<dbReference type="InterPro" id="IPR001810">
    <property type="entry name" value="F-box_dom"/>
</dbReference>
<feature type="domain" description="F-box" evidence="1">
    <location>
        <begin position="12"/>
        <end position="56"/>
    </location>
</feature>
<dbReference type="AlphaFoldDB" id="A0A9Q0LZJ2"/>
<reference evidence="2" key="1">
    <citation type="submission" date="2022-12" db="EMBL/GenBank/DDBJ databases">
        <title>Genome assemblies of Blomia tropicalis.</title>
        <authorList>
            <person name="Cui Y."/>
        </authorList>
    </citation>
    <scope>NUCLEOTIDE SEQUENCE</scope>
    <source>
        <tissue evidence="2">Adult mites</tissue>
    </source>
</reference>
<proteinExistence type="predicted"/>
<evidence type="ECO:0000313" key="2">
    <source>
        <dbReference type="EMBL" id="KAJ6216121.1"/>
    </source>
</evidence>
<accession>A0A9Q0LZJ2</accession>
<dbReference type="InterPro" id="IPR036047">
    <property type="entry name" value="F-box-like_dom_sf"/>
</dbReference>
<organism evidence="2 3">
    <name type="scientific">Blomia tropicalis</name>
    <name type="common">Mite</name>
    <dbReference type="NCBI Taxonomy" id="40697"/>
    <lineage>
        <taxon>Eukaryota</taxon>
        <taxon>Metazoa</taxon>
        <taxon>Ecdysozoa</taxon>
        <taxon>Arthropoda</taxon>
        <taxon>Chelicerata</taxon>
        <taxon>Arachnida</taxon>
        <taxon>Acari</taxon>
        <taxon>Acariformes</taxon>
        <taxon>Sarcoptiformes</taxon>
        <taxon>Astigmata</taxon>
        <taxon>Glycyphagoidea</taxon>
        <taxon>Echimyopodidae</taxon>
        <taxon>Blomia</taxon>
    </lineage>
</organism>
<keyword evidence="3" id="KW-1185">Reference proteome</keyword>
<dbReference type="PROSITE" id="PS50181">
    <property type="entry name" value="FBOX"/>
    <property type="match status" value="1"/>
</dbReference>
<dbReference type="Pfam" id="PF00646">
    <property type="entry name" value="F-box"/>
    <property type="match status" value="1"/>
</dbReference>
<sequence length="410" mass="48197">MNQQEPTVKTMMMSIDNLPNDCLRLILIRCPLSQLVHLRAVSFHWCSVIETIFKKKKTLKLFGSSYDIEKYLYVLTNFKAINTEREISLFNFEADSLIISETKPELACYEIVKLFPNVRNLYIRCYQLFRIEQLGTVLFQQLCNQLNLLWIYGLPANGIVPHSFWSSIGQMSALKRLFLIRVYNCHIPSQLTIFQQLNQLVLTHNLQDVNPILIRLKSIQTLKLNMINYNCEKLDQLLEANPLILKNLISLGLGTITCSNINRLKNFKLLLNRFCVKFHEIRTLDLIMADQIPLIELIPIISQLKQLNQLWLYIGRHQLECDNNEDEDNEHNQHNHGSSLFYRIPQLLTVQTLYLEIYDVSIEQFIHWIGSLFPNVKVLTIKCEYDRNERIDLRSKSTIEFKQLEQLYFA</sequence>
<dbReference type="EMBL" id="JAPWDV010000003">
    <property type="protein sequence ID" value="KAJ6216121.1"/>
    <property type="molecule type" value="Genomic_DNA"/>
</dbReference>
<comment type="caution">
    <text evidence="2">The sequence shown here is derived from an EMBL/GenBank/DDBJ whole genome shotgun (WGS) entry which is preliminary data.</text>
</comment>
<dbReference type="SUPFAM" id="SSF81383">
    <property type="entry name" value="F-box domain"/>
    <property type="match status" value="1"/>
</dbReference>
<name>A0A9Q0LZJ2_BLOTA</name>
<evidence type="ECO:0000259" key="1">
    <source>
        <dbReference type="PROSITE" id="PS50181"/>
    </source>
</evidence>
<protein>
    <recommendedName>
        <fullName evidence="1">F-box domain-containing protein</fullName>
    </recommendedName>
</protein>
<dbReference type="Proteomes" id="UP001142055">
    <property type="component" value="Chromosome 3"/>
</dbReference>